<accession>A0AAU7C5R5</accession>
<proteinExistence type="predicted"/>
<evidence type="ECO:0000256" key="2">
    <source>
        <dbReference type="ARBA" id="ARBA00022801"/>
    </source>
</evidence>
<dbReference type="PANTHER" id="PTHR30231">
    <property type="entry name" value="DNA POLYMERASE III SUBUNIT EPSILON"/>
    <property type="match status" value="1"/>
</dbReference>
<evidence type="ECO:0000256" key="4">
    <source>
        <dbReference type="SAM" id="MobiDB-lite"/>
    </source>
</evidence>
<dbReference type="CDD" id="cd06127">
    <property type="entry name" value="DEDDh"/>
    <property type="match status" value="1"/>
</dbReference>
<feature type="region of interest" description="Disordered" evidence="4">
    <location>
        <begin position="762"/>
        <end position="781"/>
    </location>
</feature>
<sequence>MAEYGELKNLQAFLNYWNFTADKFEQQNDIYGRLTGAIIRDWVYDYTREGDFLVENGDLDWLVKGSASDDQKLAAFDQWLGHNTANPAIVPAIHDYLAEHRQEIDQEVKDHQLTLDNVTDDSAERYMEVLEKINDQKAPSPELMLGWAGSYAIKQDSEWQIHGTHAALEELEADQVGYKFAGDLRDAPDDAPVHATPDILLAPEEMSVTTKQELMESAQEVLRNNDLPDTEYNCYSMAETILEATEWTHTGISAEEVSIDLRENPKNYNLDGMAERDAVDKYNERFAKLASHYGLLAAPYDEKTNYYTREVKTYLWLKDKSLRETDDRIIVADFDEIMDANANDTLDRLAMKKMAESARAIESSAEYDLDKDKIDERYQEIAKKIEHDLKTSPKVISYDMETTGFDPQNDDILQLSIVDGDGNELFNKLFKPTKKNEWPEAAAVNGITPERVQDCPAFQAWTGQVQEIFDQADVVVGYNQRNFDDRFLKANGIKIDPAKENHDLMLEFAEAVGEPNPYPKGFNKTPYKWQKLGQAADFYDYDWGNEHAHDSLADARATAYVYRQMNPERPVQPKEMAKQYLNYLHHAYPSYENAPAGISNSLSMLRDMSDYLYYEQRTPRYTPRQLQSMVRQGLEELKKQQERTQEVIYHDERVEAVKKLTLTDDASDRGGKAYADETAGDFMQTAFGNRSDVDFKELNQVLKESGIKPLAEPLAQQKIERAAKVLAKNYAQDQTSMAVAEYLQNTKRPIAQRLKVANNIIAARRPHAKPISNSKKQTKER</sequence>
<dbReference type="Gene3D" id="3.30.420.10">
    <property type="entry name" value="Ribonuclease H-like superfamily/Ribonuclease H"/>
    <property type="match status" value="1"/>
</dbReference>
<evidence type="ECO:0000259" key="5">
    <source>
        <dbReference type="SMART" id="SM00479"/>
    </source>
</evidence>
<feature type="domain" description="Exonuclease" evidence="5">
    <location>
        <begin position="394"/>
        <end position="571"/>
    </location>
</feature>
<evidence type="ECO:0000256" key="3">
    <source>
        <dbReference type="ARBA" id="ARBA00022839"/>
    </source>
</evidence>
<dbReference type="RefSeq" id="WP_347963582.1">
    <property type="nucleotide sequence ID" value="NZ_CP154878.1"/>
</dbReference>
<dbReference type="SMART" id="SM00479">
    <property type="entry name" value="EXOIII"/>
    <property type="match status" value="1"/>
</dbReference>
<evidence type="ECO:0000313" key="6">
    <source>
        <dbReference type="EMBL" id="XBG96484.1"/>
    </source>
</evidence>
<protein>
    <submittedName>
        <fullName evidence="6">Exonuclease domain-containing protein</fullName>
    </submittedName>
</protein>
<keyword evidence="2" id="KW-0378">Hydrolase</keyword>
<dbReference type="InterPro" id="IPR036397">
    <property type="entry name" value="RNaseH_sf"/>
</dbReference>
<evidence type="ECO:0000256" key="1">
    <source>
        <dbReference type="ARBA" id="ARBA00022722"/>
    </source>
</evidence>
<reference evidence="6" key="1">
    <citation type="submission" date="2024-04" db="EMBL/GenBank/DDBJ databases">
        <title>Limosilactobacillus allomucosae sp. nov., a novel species isolated from wild boar faecal samples as a potential probiotics for domestic pigs.</title>
        <authorList>
            <person name="Chen B."/>
        </authorList>
    </citation>
    <scope>NUCLEOTIDE SEQUENCE</scope>
    <source>
        <strain evidence="6">WILCCON 0051</strain>
    </source>
</reference>
<name>A0AAU7C5R5_9LACO</name>
<keyword evidence="3 6" id="KW-0269">Exonuclease</keyword>
<dbReference type="InterPro" id="IPR012337">
    <property type="entry name" value="RNaseH-like_sf"/>
</dbReference>
<dbReference type="GO" id="GO:0003676">
    <property type="term" value="F:nucleic acid binding"/>
    <property type="evidence" value="ECO:0007669"/>
    <property type="project" value="InterPro"/>
</dbReference>
<dbReference type="AlphaFoldDB" id="A0AAU7C5R5"/>
<dbReference type="SUPFAM" id="SSF53098">
    <property type="entry name" value="Ribonuclease H-like"/>
    <property type="match status" value="1"/>
</dbReference>
<organism evidence="6">
    <name type="scientific">Limosilactobacillus allomucosae</name>
    <dbReference type="NCBI Taxonomy" id="3142938"/>
    <lineage>
        <taxon>Bacteria</taxon>
        <taxon>Bacillati</taxon>
        <taxon>Bacillota</taxon>
        <taxon>Bacilli</taxon>
        <taxon>Lactobacillales</taxon>
        <taxon>Lactobacillaceae</taxon>
        <taxon>Limosilactobacillus</taxon>
    </lineage>
</organism>
<dbReference type="InterPro" id="IPR013520">
    <property type="entry name" value="Ribonucl_H"/>
</dbReference>
<dbReference type="Pfam" id="PF00929">
    <property type="entry name" value="RNase_T"/>
    <property type="match status" value="1"/>
</dbReference>
<dbReference type="EMBL" id="CP154878">
    <property type="protein sequence ID" value="XBG96484.1"/>
    <property type="molecule type" value="Genomic_DNA"/>
</dbReference>
<dbReference type="KEGG" id="lalo:ABC765_05195"/>
<keyword evidence="1" id="KW-0540">Nuclease</keyword>
<dbReference type="PANTHER" id="PTHR30231:SF4">
    <property type="entry name" value="PROTEIN NEN2"/>
    <property type="match status" value="1"/>
</dbReference>
<gene>
    <name evidence="6" type="ORF">ABC765_05195</name>
</gene>
<dbReference type="GO" id="GO:0008408">
    <property type="term" value="F:3'-5' exonuclease activity"/>
    <property type="evidence" value="ECO:0007669"/>
    <property type="project" value="TreeGrafter"/>
</dbReference>